<feature type="active site" evidence="6">
    <location>
        <position position="333"/>
    </location>
</feature>
<dbReference type="Proteomes" id="UP000593890">
    <property type="component" value="Chromosome"/>
</dbReference>
<sequence length="456" mass="51010">MSPYDKENLSMSTLKDLCDEFEKNNHIDASFYRQFRVKRGLRNADGSGVMAGLTRICNVHGYVISDGEKQPAEGKLQYRGIDLCTLVDSCVKENRFGFEEVAWLLLFGKLPTQGQLERFTRLLAHCRELPEYFVEDMIIKAPSPNIMNKLARSVLALYSYDSNPEDTSLENLMRQSIHLIAQMPSIMVNAYQVKRRHYDKETMYFHPIDLNQSIAESILGALRIDKKFTPEEAHLLDICLMLHAEHGGGNNSTFTARAVSSSGTDTYSAIAAAIGSLKGPRHGGANIKVNEMLGYIKEGVQNWQDDDEIAAFLEKLMKKEAGDRSGLIYGMGHAVYTLSDPRAVILKANAKRLAEQKGLGADFALLDAVERLTPQVLAKVKGIDKTVCANVDLYSGLVYRILDIPTDLFTPLFAIARTPGWCAHRIEELTTGNRIIRPAYRAVLEEQAYVPLSERQ</sequence>
<keyword evidence="8" id="KW-1185">Reference proteome</keyword>
<dbReference type="Pfam" id="PF00285">
    <property type="entry name" value="Citrate_synt"/>
    <property type="match status" value="1"/>
</dbReference>
<evidence type="ECO:0000256" key="5">
    <source>
        <dbReference type="PIRNR" id="PIRNR001369"/>
    </source>
</evidence>
<dbReference type="InterPro" id="IPR024176">
    <property type="entry name" value="Citrate_synthase_bac-typ"/>
</dbReference>
<organism evidence="7 8">
    <name type="scientific">Solibaculum mannosilyticum</name>
    <dbReference type="NCBI Taxonomy" id="2780922"/>
    <lineage>
        <taxon>Bacteria</taxon>
        <taxon>Bacillati</taxon>
        <taxon>Bacillota</taxon>
        <taxon>Clostridia</taxon>
        <taxon>Eubacteriales</taxon>
        <taxon>Oscillospiraceae</taxon>
        <taxon>Solibaculum</taxon>
    </lineage>
</organism>
<feature type="active site" evidence="6">
    <location>
        <position position="392"/>
    </location>
</feature>
<gene>
    <name evidence="7" type="ORF">C12CBH8_15460</name>
</gene>
<dbReference type="GO" id="GO:0036440">
    <property type="term" value="F:citrate synthase activity"/>
    <property type="evidence" value="ECO:0007669"/>
    <property type="project" value="UniProtKB-EC"/>
</dbReference>
<comment type="catalytic activity">
    <reaction evidence="4">
        <text>oxaloacetate + acetyl-CoA + H2O = citrate + CoA + H(+)</text>
        <dbReference type="Rhea" id="RHEA:16845"/>
        <dbReference type="ChEBI" id="CHEBI:15377"/>
        <dbReference type="ChEBI" id="CHEBI:15378"/>
        <dbReference type="ChEBI" id="CHEBI:16452"/>
        <dbReference type="ChEBI" id="CHEBI:16947"/>
        <dbReference type="ChEBI" id="CHEBI:57287"/>
        <dbReference type="ChEBI" id="CHEBI:57288"/>
        <dbReference type="EC" id="2.3.3.16"/>
    </reaction>
</comment>
<dbReference type="EMBL" id="AP023321">
    <property type="protein sequence ID" value="BCI60907.1"/>
    <property type="molecule type" value="Genomic_DNA"/>
</dbReference>
<evidence type="ECO:0000256" key="3">
    <source>
        <dbReference type="ARBA" id="ARBA00022679"/>
    </source>
</evidence>
<evidence type="ECO:0000256" key="1">
    <source>
        <dbReference type="ARBA" id="ARBA00005163"/>
    </source>
</evidence>
<dbReference type="GO" id="GO:0006099">
    <property type="term" value="P:tricarboxylic acid cycle"/>
    <property type="evidence" value="ECO:0007669"/>
    <property type="project" value="UniProtKB-UniPathway"/>
</dbReference>
<dbReference type="InterPro" id="IPR002020">
    <property type="entry name" value="Citrate_synthase"/>
</dbReference>
<dbReference type="UniPathway" id="UPA00223"/>
<evidence type="ECO:0000313" key="8">
    <source>
        <dbReference type="Proteomes" id="UP000593890"/>
    </source>
</evidence>
<dbReference type="GO" id="GO:0005975">
    <property type="term" value="P:carbohydrate metabolic process"/>
    <property type="evidence" value="ECO:0007669"/>
    <property type="project" value="TreeGrafter"/>
</dbReference>
<dbReference type="RefSeq" id="WP_171846235.1">
    <property type="nucleotide sequence ID" value="NZ_AP023321.1"/>
</dbReference>
<name>A0A7I8D260_9FIRM</name>
<dbReference type="InterPro" id="IPR016142">
    <property type="entry name" value="Citrate_synth-like_lrg_a-sub"/>
</dbReference>
<dbReference type="SUPFAM" id="SSF48256">
    <property type="entry name" value="Citrate synthase"/>
    <property type="match status" value="1"/>
</dbReference>
<dbReference type="CDD" id="cd06113">
    <property type="entry name" value="citrate_synt_like_1_2"/>
    <property type="match status" value="1"/>
</dbReference>
<dbReference type="KEGG" id="sman:C12CBH8_15460"/>
<dbReference type="Gene3D" id="1.10.230.10">
    <property type="entry name" value="Cytochrome P450-Terp, domain 2"/>
    <property type="match status" value="1"/>
</dbReference>
<dbReference type="NCBIfam" id="NF010635">
    <property type="entry name" value="PRK14032.1"/>
    <property type="match status" value="1"/>
</dbReference>
<dbReference type="Gene3D" id="1.10.580.10">
    <property type="entry name" value="Citrate Synthase, domain 1"/>
    <property type="match status" value="1"/>
</dbReference>
<comment type="similarity">
    <text evidence="2 5">Belongs to the citrate synthase family.</text>
</comment>
<dbReference type="PANTHER" id="PTHR11739">
    <property type="entry name" value="CITRATE SYNTHASE"/>
    <property type="match status" value="1"/>
</dbReference>
<evidence type="ECO:0000256" key="6">
    <source>
        <dbReference type="PIRSR" id="PIRSR001369-1"/>
    </source>
</evidence>
<dbReference type="PIRSF" id="PIRSF001369">
    <property type="entry name" value="Citrate_synth"/>
    <property type="match status" value="1"/>
</dbReference>
<comment type="pathway">
    <text evidence="1">Carbohydrate metabolism; tricarboxylic acid cycle.</text>
</comment>
<protein>
    <recommendedName>
        <fullName evidence="5">Citrate synthase</fullName>
    </recommendedName>
</protein>
<evidence type="ECO:0000256" key="2">
    <source>
        <dbReference type="ARBA" id="ARBA00010566"/>
    </source>
</evidence>
<dbReference type="InterPro" id="IPR036969">
    <property type="entry name" value="Citrate_synthase_sf"/>
</dbReference>
<dbReference type="PRINTS" id="PR00143">
    <property type="entry name" value="CITRTSNTHASE"/>
</dbReference>
<evidence type="ECO:0000256" key="4">
    <source>
        <dbReference type="ARBA" id="ARBA00049288"/>
    </source>
</evidence>
<proteinExistence type="inferred from homology"/>
<dbReference type="PANTHER" id="PTHR11739:SF4">
    <property type="entry name" value="CITRATE SYNTHASE, PEROXISOMAL"/>
    <property type="match status" value="1"/>
</dbReference>
<dbReference type="InterPro" id="IPR016143">
    <property type="entry name" value="Citrate_synth-like_sm_a-sub"/>
</dbReference>
<evidence type="ECO:0000313" key="7">
    <source>
        <dbReference type="EMBL" id="BCI60907.1"/>
    </source>
</evidence>
<dbReference type="GO" id="GO:0005829">
    <property type="term" value="C:cytosol"/>
    <property type="evidence" value="ECO:0007669"/>
    <property type="project" value="TreeGrafter"/>
</dbReference>
<keyword evidence="3 5" id="KW-0808">Transferase</keyword>
<accession>A0A7I8D260</accession>
<reference evidence="8" key="1">
    <citation type="submission" date="2020-07" db="EMBL/GenBank/DDBJ databases">
        <title>Complete genome sequencing of Clostridia bacterium strain 12CBH8.</title>
        <authorList>
            <person name="Sakamoto M."/>
            <person name="Murakami T."/>
            <person name="Mori H."/>
        </authorList>
    </citation>
    <scope>NUCLEOTIDE SEQUENCE [LARGE SCALE GENOMIC DNA]</scope>
    <source>
        <strain evidence="8">12CBH8</strain>
    </source>
</reference>
<dbReference type="AlphaFoldDB" id="A0A7I8D260"/>